<comment type="caution">
    <text evidence="13">The sequence shown here is derived from an EMBL/GenBank/DDBJ whole genome shotgun (WGS) entry which is preliminary data.</text>
</comment>
<organism evidence="13 14">
    <name type="scientific">Zophobas morio</name>
    <dbReference type="NCBI Taxonomy" id="2755281"/>
    <lineage>
        <taxon>Eukaryota</taxon>
        <taxon>Metazoa</taxon>
        <taxon>Ecdysozoa</taxon>
        <taxon>Arthropoda</taxon>
        <taxon>Hexapoda</taxon>
        <taxon>Insecta</taxon>
        <taxon>Pterygota</taxon>
        <taxon>Neoptera</taxon>
        <taxon>Endopterygota</taxon>
        <taxon>Coleoptera</taxon>
        <taxon>Polyphaga</taxon>
        <taxon>Cucujiformia</taxon>
        <taxon>Tenebrionidae</taxon>
        <taxon>Zophobas</taxon>
    </lineage>
</organism>
<name>A0AA38I4R8_9CUCU</name>
<dbReference type="CDD" id="cd11497">
    <property type="entry name" value="SLC6sbd_SERT-like"/>
    <property type="match status" value="1"/>
</dbReference>
<feature type="binding site" evidence="8">
    <location>
        <position position="551"/>
    </location>
    <ligand>
        <name>Na(+)</name>
        <dbReference type="ChEBI" id="CHEBI:29101"/>
        <label>1</label>
    </ligand>
</feature>
<feature type="compositionally biased region" description="Basic and acidic residues" evidence="11">
    <location>
        <begin position="69"/>
        <end position="78"/>
    </location>
</feature>
<feature type="transmembrane region" description="Helical" evidence="12">
    <location>
        <begin position="539"/>
        <end position="564"/>
    </location>
</feature>
<dbReference type="PRINTS" id="PR00176">
    <property type="entry name" value="NANEUSMPORT"/>
</dbReference>
<feature type="transmembrane region" description="Helical" evidence="12">
    <location>
        <begin position="404"/>
        <end position="431"/>
    </location>
</feature>
<evidence type="ECO:0000256" key="1">
    <source>
        <dbReference type="ARBA" id="ARBA00004141"/>
    </source>
</evidence>
<feature type="binding site" evidence="8">
    <location>
        <position position="554"/>
    </location>
    <ligand>
        <name>Na(+)</name>
        <dbReference type="ChEBI" id="CHEBI:29101"/>
        <label>1</label>
    </ligand>
</feature>
<dbReference type="GO" id="GO:0005886">
    <property type="term" value="C:plasma membrane"/>
    <property type="evidence" value="ECO:0007669"/>
    <property type="project" value="TreeGrafter"/>
</dbReference>
<evidence type="ECO:0000256" key="10">
    <source>
        <dbReference type="RuleBase" id="RU003732"/>
    </source>
</evidence>
<gene>
    <name evidence="13" type="ORF">Zmor_020859</name>
</gene>
<feature type="transmembrane region" description="Helical" evidence="12">
    <location>
        <begin position="480"/>
        <end position="503"/>
    </location>
</feature>
<dbReference type="SUPFAM" id="SSF161070">
    <property type="entry name" value="SNF-like"/>
    <property type="match status" value="1"/>
</dbReference>
<feature type="transmembrane region" description="Helical" evidence="12">
    <location>
        <begin position="451"/>
        <end position="468"/>
    </location>
</feature>
<evidence type="ECO:0000256" key="2">
    <source>
        <dbReference type="ARBA" id="ARBA00006459"/>
    </source>
</evidence>
<keyword evidence="8" id="KW-0479">Metal-binding</keyword>
<dbReference type="GO" id="GO:0046872">
    <property type="term" value="F:metal ion binding"/>
    <property type="evidence" value="ECO:0007669"/>
    <property type="project" value="UniProtKB-KW"/>
</dbReference>
<sequence>MSSTNIYENLPLKKLNSDDSSKTRNGQNSEVKQKKRKSTPDIQKVSPQNNIPKKPKSSRSISEMFFNRNLEHADNADRESEENLTSGGEKIDAEESCKKVQSTPTSTLDDGYESCNSTPLVSGRAKPIKHHNNQTSNIVLTCTLRKKDLHVQLEEDEKGYESFILSTSSSQAGEADSDSPNVPDESRETWSSGADFLLSIIGFAVDLANVWRFPYLCYKNGGGAFLVPYTLMLVFGAVPLFYMELILGQFNRQGPISLWRICPLFKGVGFCAVLVAFYVSFYYNVIIAWALYFLGTSFTPDLPWLHCNNTWNTGKCWESMLPGTSNVTVKAPIFNDTTPTNRHTPASEFFHRAVLEMQWSDGLHEMGYPKWQLVLCLMLVYVMLYISLFKGVKSSGKVVWVTATMPYVVLTILLIRGLMLPGSGMGISYYLKPELSKLRETQVWVDAAVQIFYSVGAGFGVHLSYASYNTFHNNCFRDCIVTTAVNCFTSFFSGFVIFTYLGFMSYKQGVHISTVATEGPGLVFQVYPEAVATLPGSHFWSMLFFFMLIMLGLDSAMGGLECVITGLMDEYTTFFKTRKHSREIFTLGVIIVSFSVALINVTPGGIYTFNLFDTYSAGISLLCSALFEAIAVSWFYGLDRFTQDVEAMIGSKPGLYWRICWKFISPTFIIMVVLFGLLNPQPLKYNDYLYPRWAEWVGWGLALSSIIMIPLVGVLQLIKTEGTLKEKLAISITPVEEHEEIRRSKLVSRFKAKHWLFV</sequence>
<dbReference type="Proteomes" id="UP001168821">
    <property type="component" value="Unassembled WGS sequence"/>
</dbReference>
<dbReference type="PROSITE" id="PS50267">
    <property type="entry name" value="NA_NEUROTRAN_SYMP_3"/>
    <property type="match status" value="1"/>
</dbReference>
<keyword evidence="9" id="KW-1015">Disulfide bond</keyword>
<evidence type="ECO:0000313" key="14">
    <source>
        <dbReference type="Proteomes" id="UP001168821"/>
    </source>
</evidence>
<feature type="compositionally biased region" description="Basic and acidic residues" evidence="11">
    <location>
        <begin position="89"/>
        <end position="98"/>
    </location>
</feature>
<dbReference type="PROSITE" id="PS00610">
    <property type="entry name" value="NA_NEUROTRAN_SYMP_1"/>
    <property type="match status" value="1"/>
</dbReference>
<feature type="binding site" evidence="8">
    <location>
        <position position="202"/>
    </location>
    <ligand>
        <name>Na(+)</name>
        <dbReference type="ChEBI" id="CHEBI:29101"/>
        <label>1</label>
    </ligand>
</feature>
<keyword evidence="6 12" id="KW-1133">Transmembrane helix</keyword>
<feature type="binding site" evidence="8">
    <location>
        <position position="204"/>
    </location>
    <ligand>
        <name>Na(+)</name>
        <dbReference type="ChEBI" id="CHEBI:29101"/>
        <label>1</label>
    </ligand>
</feature>
<evidence type="ECO:0000256" key="4">
    <source>
        <dbReference type="ARBA" id="ARBA00022692"/>
    </source>
</evidence>
<keyword evidence="3 10" id="KW-0813">Transport</keyword>
<feature type="transmembrane region" description="Helical" evidence="12">
    <location>
        <begin position="371"/>
        <end position="392"/>
    </location>
</feature>
<feature type="transmembrane region" description="Helical" evidence="12">
    <location>
        <begin position="584"/>
        <end position="609"/>
    </location>
</feature>
<keyword evidence="7 12" id="KW-0472">Membrane</keyword>
<feature type="transmembrane region" description="Helical" evidence="12">
    <location>
        <begin position="615"/>
        <end position="638"/>
    </location>
</feature>
<dbReference type="InterPro" id="IPR037272">
    <property type="entry name" value="SNS_sf"/>
</dbReference>
<evidence type="ECO:0000256" key="8">
    <source>
        <dbReference type="PIRSR" id="PIRSR600175-1"/>
    </source>
</evidence>
<feature type="transmembrane region" description="Helical" evidence="12">
    <location>
        <begin position="196"/>
        <end position="214"/>
    </location>
</feature>
<feature type="region of interest" description="Disordered" evidence="11">
    <location>
        <begin position="1"/>
        <end position="129"/>
    </location>
</feature>
<feature type="binding site" evidence="8">
    <location>
        <position position="486"/>
    </location>
    <ligand>
        <name>Na(+)</name>
        <dbReference type="ChEBI" id="CHEBI:29101"/>
        <label>1</label>
    </ligand>
</feature>
<dbReference type="PROSITE" id="PS00754">
    <property type="entry name" value="NA_NEUROTRAN_SYMP_2"/>
    <property type="match status" value="1"/>
</dbReference>
<comment type="subcellular location">
    <subcellularLocation>
        <location evidence="1">Membrane</location>
        <topology evidence="1">Multi-pass membrane protein</topology>
    </subcellularLocation>
</comment>
<feature type="binding site" evidence="8">
    <location>
        <position position="454"/>
    </location>
    <ligand>
        <name>Na(+)</name>
        <dbReference type="ChEBI" id="CHEBI:29101"/>
        <label>1</label>
    </ligand>
</feature>
<feature type="compositionally biased region" description="Polar residues" evidence="11">
    <location>
        <begin position="99"/>
        <end position="120"/>
    </location>
</feature>
<feature type="disulfide bond" evidence="9">
    <location>
        <begin position="307"/>
        <end position="316"/>
    </location>
</feature>
<feature type="transmembrane region" description="Helical" evidence="12">
    <location>
        <begin position="268"/>
        <end position="294"/>
    </location>
</feature>
<evidence type="ECO:0000256" key="9">
    <source>
        <dbReference type="PIRSR" id="PIRSR600175-2"/>
    </source>
</evidence>
<evidence type="ECO:0000256" key="3">
    <source>
        <dbReference type="ARBA" id="ARBA00022448"/>
    </source>
</evidence>
<feature type="binding site" evidence="8">
    <location>
        <position position="205"/>
    </location>
    <ligand>
        <name>Na(+)</name>
        <dbReference type="ChEBI" id="CHEBI:29101"/>
        <label>1</label>
    </ligand>
</feature>
<feature type="binding site" evidence="8">
    <location>
        <position position="555"/>
    </location>
    <ligand>
        <name>Na(+)</name>
        <dbReference type="ChEBI" id="CHEBI:29101"/>
        <label>1</label>
    </ligand>
</feature>
<reference evidence="13" key="1">
    <citation type="journal article" date="2023" name="G3 (Bethesda)">
        <title>Whole genome assemblies of Zophobas morio and Tenebrio molitor.</title>
        <authorList>
            <person name="Kaur S."/>
            <person name="Stinson S.A."/>
            <person name="diCenzo G.C."/>
        </authorList>
    </citation>
    <scope>NUCLEOTIDE SEQUENCE</scope>
    <source>
        <strain evidence="13">QUZm001</strain>
    </source>
</reference>
<protein>
    <recommendedName>
        <fullName evidence="10">Transporter</fullName>
    </recommendedName>
</protein>
<comment type="similarity">
    <text evidence="2 10">Belongs to the sodium:neurotransmitter symporter (SNF) (TC 2.A.22) family.</text>
</comment>
<keyword evidence="5 10" id="KW-0769">Symport</keyword>
<evidence type="ECO:0000256" key="12">
    <source>
        <dbReference type="SAM" id="Phobius"/>
    </source>
</evidence>
<keyword evidence="14" id="KW-1185">Reference proteome</keyword>
<keyword evidence="8" id="KW-0915">Sodium</keyword>
<feature type="transmembrane region" description="Helical" evidence="12">
    <location>
        <begin position="659"/>
        <end position="678"/>
    </location>
</feature>
<feature type="transmembrane region" description="Helical" evidence="12">
    <location>
        <begin position="226"/>
        <end position="247"/>
    </location>
</feature>
<evidence type="ECO:0000256" key="11">
    <source>
        <dbReference type="SAM" id="MobiDB-lite"/>
    </source>
</evidence>
<evidence type="ECO:0000256" key="6">
    <source>
        <dbReference type="ARBA" id="ARBA00022989"/>
    </source>
</evidence>
<dbReference type="GO" id="GO:0015293">
    <property type="term" value="F:symporter activity"/>
    <property type="evidence" value="ECO:0007669"/>
    <property type="project" value="UniProtKB-KW"/>
</dbReference>
<dbReference type="GO" id="GO:0006865">
    <property type="term" value="P:amino acid transport"/>
    <property type="evidence" value="ECO:0007669"/>
    <property type="project" value="TreeGrafter"/>
</dbReference>
<evidence type="ECO:0000256" key="5">
    <source>
        <dbReference type="ARBA" id="ARBA00022847"/>
    </source>
</evidence>
<dbReference type="GO" id="GO:0035725">
    <property type="term" value="P:sodium ion transmembrane transport"/>
    <property type="evidence" value="ECO:0007669"/>
    <property type="project" value="TreeGrafter"/>
</dbReference>
<dbReference type="PANTHER" id="PTHR11616">
    <property type="entry name" value="SODIUM/CHLORIDE DEPENDENT TRANSPORTER"/>
    <property type="match status" value="1"/>
</dbReference>
<feature type="transmembrane region" description="Helical" evidence="12">
    <location>
        <begin position="698"/>
        <end position="718"/>
    </location>
</feature>
<proteinExistence type="inferred from homology"/>
<dbReference type="EMBL" id="JALNTZ010000006">
    <property type="protein sequence ID" value="KAJ3649097.1"/>
    <property type="molecule type" value="Genomic_DNA"/>
</dbReference>
<accession>A0AA38I4R8</accession>
<keyword evidence="4 10" id="KW-0812">Transmembrane</keyword>
<dbReference type="InterPro" id="IPR000175">
    <property type="entry name" value="Na/ntran_symport"/>
</dbReference>
<evidence type="ECO:0000313" key="13">
    <source>
        <dbReference type="EMBL" id="KAJ3649097.1"/>
    </source>
</evidence>
<evidence type="ECO:0000256" key="7">
    <source>
        <dbReference type="ARBA" id="ARBA00023136"/>
    </source>
</evidence>
<dbReference type="AlphaFoldDB" id="A0AA38I4R8"/>
<dbReference type="Pfam" id="PF00209">
    <property type="entry name" value="SNF"/>
    <property type="match status" value="1"/>
</dbReference>
<feature type="binding site" evidence="8">
    <location>
        <position position="209"/>
    </location>
    <ligand>
        <name>Na(+)</name>
        <dbReference type="ChEBI" id="CHEBI:29101"/>
        <label>1</label>
    </ligand>
</feature>
<dbReference type="PANTHER" id="PTHR11616:SF38">
    <property type="entry name" value="SODIUM-DEPENDENT DOPAMINE TRANSPORTER"/>
    <property type="match status" value="1"/>
</dbReference>